<dbReference type="PANTHER" id="PTHR35371:SF1">
    <property type="entry name" value="BLR7753 PROTEIN"/>
    <property type="match status" value="1"/>
</dbReference>
<gene>
    <name evidence="6" type="ORF">S40285_09836</name>
</gene>
<name>A0A084QU63_STAC4</name>
<dbReference type="OrthoDB" id="4837799at2759"/>
<dbReference type="AlphaFoldDB" id="A0A084QU63"/>
<keyword evidence="3 5" id="KW-1133">Transmembrane helix</keyword>
<evidence type="ECO:0000256" key="1">
    <source>
        <dbReference type="ARBA" id="ARBA00004370"/>
    </source>
</evidence>
<sequence>MASYLGLDPARNYSLFTIPATLVLIVGTHAYATLQTPKSYDNTYPRSFKDNIEKDQTIDLPRKQRAIRAEAASQNGFETLGFYAAAVVAANHARLPVDLLNHATLAYVASRLLYTLSYVQFKPTPANSVLRSSVWWVGIGVTSYLWIKAGQVIIIFLDSTTGIPSIMTTRILLAFLFAAAVAFAAPHARFVEDGIYNHDPSVTAAPTPSIHCDNKICDGKTEWCFYWAGVTSYDQSLGPVPGVTRTALGPCPPATFASYLTAV</sequence>
<dbReference type="InterPro" id="IPR001129">
    <property type="entry name" value="Membr-assoc_MAPEG"/>
</dbReference>
<dbReference type="Proteomes" id="UP000028524">
    <property type="component" value="Unassembled WGS sequence"/>
</dbReference>
<proteinExistence type="predicted"/>
<evidence type="ECO:0000256" key="5">
    <source>
        <dbReference type="SAM" id="Phobius"/>
    </source>
</evidence>
<dbReference type="HOGENOM" id="CLU_061237_0_0_1"/>
<evidence type="ECO:0000256" key="4">
    <source>
        <dbReference type="ARBA" id="ARBA00023136"/>
    </source>
</evidence>
<dbReference type="SUPFAM" id="SSF161084">
    <property type="entry name" value="MAPEG domain-like"/>
    <property type="match status" value="1"/>
</dbReference>
<dbReference type="STRING" id="1283841.A0A084QU63"/>
<feature type="transmembrane region" description="Helical" evidence="5">
    <location>
        <begin position="12"/>
        <end position="32"/>
    </location>
</feature>
<keyword evidence="4 5" id="KW-0472">Membrane</keyword>
<dbReference type="EMBL" id="KL660192">
    <property type="protein sequence ID" value="KFA67498.1"/>
    <property type="molecule type" value="Genomic_DNA"/>
</dbReference>
<keyword evidence="7" id="KW-1185">Reference proteome</keyword>
<dbReference type="GO" id="GO:0016020">
    <property type="term" value="C:membrane"/>
    <property type="evidence" value="ECO:0007669"/>
    <property type="project" value="UniProtKB-SubCell"/>
</dbReference>
<dbReference type="OMA" id="NPEACDT"/>
<dbReference type="PANTHER" id="PTHR35371">
    <property type="entry name" value="INNER MEMBRANE PROTEIN"/>
    <property type="match status" value="1"/>
</dbReference>
<dbReference type="InParanoid" id="A0A084QU63"/>
<evidence type="ECO:0000256" key="3">
    <source>
        <dbReference type="ARBA" id="ARBA00022989"/>
    </source>
</evidence>
<accession>A0A084QU63</accession>
<dbReference type="Gene3D" id="1.20.120.550">
    <property type="entry name" value="Membrane associated eicosanoid/glutathione metabolism-like domain"/>
    <property type="match status" value="1"/>
</dbReference>
<organism evidence="6 7">
    <name type="scientific">Stachybotrys chlorohalonatus (strain IBT 40285)</name>
    <dbReference type="NCBI Taxonomy" id="1283841"/>
    <lineage>
        <taxon>Eukaryota</taxon>
        <taxon>Fungi</taxon>
        <taxon>Dikarya</taxon>
        <taxon>Ascomycota</taxon>
        <taxon>Pezizomycotina</taxon>
        <taxon>Sordariomycetes</taxon>
        <taxon>Hypocreomycetidae</taxon>
        <taxon>Hypocreales</taxon>
        <taxon>Stachybotryaceae</taxon>
        <taxon>Stachybotrys</taxon>
    </lineage>
</organism>
<dbReference type="Pfam" id="PF01124">
    <property type="entry name" value="MAPEG"/>
    <property type="match status" value="1"/>
</dbReference>
<feature type="transmembrane region" description="Helical" evidence="5">
    <location>
        <begin position="163"/>
        <end position="185"/>
    </location>
</feature>
<feature type="transmembrane region" description="Helical" evidence="5">
    <location>
        <begin position="133"/>
        <end position="157"/>
    </location>
</feature>
<evidence type="ECO:0000256" key="2">
    <source>
        <dbReference type="ARBA" id="ARBA00022692"/>
    </source>
</evidence>
<reference evidence="6 7" key="1">
    <citation type="journal article" date="2014" name="BMC Genomics">
        <title>Comparative genome sequencing reveals chemotype-specific gene clusters in the toxigenic black mold Stachybotrys.</title>
        <authorList>
            <person name="Semeiks J."/>
            <person name="Borek D."/>
            <person name="Otwinowski Z."/>
            <person name="Grishin N.V."/>
        </authorList>
    </citation>
    <scope>NUCLEOTIDE SEQUENCE [LARGE SCALE GENOMIC DNA]</scope>
    <source>
        <strain evidence="6 7">IBT 40285</strain>
    </source>
</reference>
<dbReference type="InterPro" id="IPR023352">
    <property type="entry name" value="MAPEG-like_dom_sf"/>
</dbReference>
<keyword evidence="2 5" id="KW-0812">Transmembrane</keyword>
<evidence type="ECO:0000313" key="6">
    <source>
        <dbReference type="EMBL" id="KFA67498.1"/>
    </source>
</evidence>
<comment type="subcellular location">
    <subcellularLocation>
        <location evidence="1">Membrane</location>
    </subcellularLocation>
</comment>
<protein>
    <submittedName>
        <fullName evidence="6">Uncharacterized protein</fullName>
    </submittedName>
</protein>
<evidence type="ECO:0000313" key="7">
    <source>
        <dbReference type="Proteomes" id="UP000028524"/>
    </source>
</evidence>